<dbReference type="AlphaFoldDB" id="A0A8S1RV86"/>
<keyword evidence="2" id="KW-1185">Reference proteome</keyword>
<gene>
    <name evidence="1" type="ORF">PSON_ATCC_30995.1.T4430002</name>
</gene>
<evidence type="ECO:0000313" key="1">
    <source>
        <dbReference type="EMBL" id="CAD8131282.1"/>
    </source>
</evidence>
<reference evidence="1" key="1">
    <citation type="submission" date="2021-01" db="EMBL/GenBank/DDBJ databases">
        <authorList>
            <consortium name="Genoscope - CEA"/>
            <person name="William W."/>
        </authorList>
    </citation>
    <scope>NUCLEOTIDE SEQUENCE</scope>
</reference>
<protein>
    <submittedName>
        <fullName evidence="1">Uncharacterized protein</fullName>
    </submittedName>
</protein>
<organism evidence="1 2">
    <name type="scientific">Paramecium sonneborni</name>
    <dbReference type="NCBI Taxonomy" id="65129"/>
    <lineage>
        <taxon>Eukaryota</taxon>
        <taxon>Sar</taxon>
        <taxon>Alveolata</taxon>
        <taxon>Ciliophora</taxon>
        <taxon>Intramacronucleata</taxon>
        <taxon>Oligohymenophorea</taxon>
        <taxon>Peniculida</taxon>
        <taxon>Parameciidae</taxon>
        <taxon>Paramecium</taxon>
    </lineage>
</organism>
<accession>A0A8S1RV86</accession>
<dbReference type="EMBL" id="CAJJDN010000443">
    <property type="protein sequence ID" value="CAD8131282.1"/>
    <property type="molecule type" value="Genomic_DNA"/>
</dbReference>
<dbReference type="PANTHER" id="PTHR12621">
    <property type="entry name" value="CYSTEINE AND HISTIDINE-RICH DOMAIN CHORD -CONTAINING PROTEIN"/>
    <property type="match status" value="1"/>
</dbReference>
<dbReference type="GO" id="GO:0008270">
    <property type="term" value="F:zinc ion binding"/>
    <property type="evidence" value="ECO:0007669"/>
    <property type="project" value="TreeGrafter"/>
</dbReference>
<dbReference type="PANTHER" id="PTHR12621:SF7">
    <property type="entry name" value="CYSTEINE AND HISTIDINE-RICH DOMAIN-CONTAINING PROTEIN 1"/>
    <property type="match status" value="1"/>
</dbReference>
<proteinExistence type="predicted"/>
<name>A0A8S1RV86_9CILI</name>
<comment type="caution">
    <text evidence="1">The sequence shown here is derived from an EMBL/GenBank/DDBJ whole genome shotgun (WGS) entry which is preliminary data.</text>
</comment>
<dbReference type="OrthoDB" id="322543at2759"/>
<dbReference type="Proteomes" id="UP000692954">
    <property type="component" value="Unassembled WGS sequence"/>
</dbReference>
<evidence type="ECO:0000313" key="2">
    <source>
        <dbReference type="Proteomes" id="UP000692954"/>
    </source>
</evidence>
<sequence>MDHQIPPSVSLKQQTISYAEFQLQNFVIELELQDFLGDVDPFRKEDNIITPNLYRVVNTSIDDKPISLFSSEDEPYKILIDNGTIVLNNNYTGTDGRLEMTQYLLIFES</sequence>